<name>A0A9W7GC22_9STRA</name>
<keyword evidence="2" id="KW-1185">Reference proteome</keyword>
<accession>A0A9W7GC22</accession>
<comment type="caution">
    <text evidence="1">The sequence shown here is derived from an EMBL/GenBank/DDBJ whole genome shotgun (WGS) entry which is preliminary data.</text>
</comment>
<organism evidence="1 2">
    <name type="scientific">Triparma columacea</name>
    <dbReference type="NCBI Taxonomy" id="722753"/>
    <lineage>
        <taxon>Eukaryota</taxon>
        <taxon>Sar</taxon>
        <taxon>Stramenopiles</taxon>
        <taxon>Ochrophyta</taxon>
        <taxon>Bolidophyceae</taxon>
        <taxon>Parmales</taxon>
        <taxon>Triparmaceae</taxon>
        <taxon>Triparma</taxon>
    </lineage>
</organism>
<reference evidence="2" key="1">
    <citation type="journal article" date="2023" name="Commun. Biol.">
        <title>Genome analysis of Parmales, the sister group of diatoms, reveals the evolutionary specialization of diatoms from phago-mixotrophs to photoautotrophs.</title>
        <authorList>
            <person name="Ban H."/>
            <person name="Sato S."/>
            <person name="Yoshikawa S."/>
            <person name="Yamada K."/>
            <person name="Nakamura Y."/>
            <person name="Ichinomiya M."/>
            <person name="Sato N."/>
            <person name="Blanc-Mathieu R."/>
            <person name="Endo H."/>
            <person name="Kuwata A."/>
            <person name="Ogata H."/>
        </authorList>
    </citation>
    <scope>NUCLEOTIDE SEQUENCE [LARGE SCALE GENOMIC DNA]</scope>
</reference>
<evidence type="ECO:0000313" key="1">
    <source>
        <dbReference type="EMBL" id="GMI39556.1"/>
    </source>
</evidence>
<dbReference type="Proteomes" id="UP001165065">
    <property type="component" value="Unassembled WGS sequence"/>
</dbReference>
<sequence>MTRAFRFHADISTSPKDYDDEYRTLTLNEDGTFTDYYEHLWDLKEGWVTEGVSLIVYSGTYTLDVSQIMRLTYQAIISKVNNVVTGKETLEAEEPLNEQVIASGTLSKDGKSLTVMKFQAGGEAGGGEAEPQTLVMGGRHEIRGGKYS</sequence>
<dbReference type="EMBL" id="BRYA01000106">
    <property type="protein sequence ID" value="GMI39556.1"/>
    <property type="molecule type" value="Genomic_DNA"/>
</dbReference>
<dbReference type="OrthoDB" id="10362834at2759"/>
<proteinExistence type="predicted"/>
<evidence type="ECO:0000313" key="2">
    <source>
        <dbReference type="Proteomes" id="UP001165065"/>
    </source>
</evidence>
<dbReference type="AlphaFoldDB" id="A0A9W7GC22"/>
<gene>
    <name evidence="1" type="ORF">TrCOL_g5021</name>
</gene>
<protein>
    <submittedName>
        <fullName evidence="1">Uncharacterized protein</fullName>
    </submittedName>
</protein>